<proteinExistence type="predicted"/>
<dbReference type="Proteomes" id="UP000228754">
    <property type="component" value="Unassembled WGS sequence"/>
</dbReference>
<protein>
    <submittedName>
        <fullName evidence="2">Uncharacterized protein</fullName>
    </submittedName>
</protein>
<gene>
    <name evidence="2" type="ORF">CEY02_19495</name>
</gene>
<sequence>MGNEKITYEQLEEEYGFLTMKYQSLQGELSAAFDVIASLKAIRQKHEETIEKLKEELKIYKNKGEAKQAAK</sequence>
<organism evidence="2 3">
    <name type="scientific">Bacillus pumilus</name>
    <name type="common">Bacillus mesentericus</name>
    <dbReference type="NCBI Taxonomy" id="1408"/>
    <lineage>
        <taxon>Bacteria</taxon>
        <taxon>Bacillati</taxon>
        <taxon>Bacillota</taxon>
        <taxon>Bacilli</taxon>
        <taxon>Bacillales</taxon>
        <taxon>Bacillaceae</taxon>
        <taxon>Bacillus</taxon>
    </lineage>
</organism>
<evidence type="ECO:0000313" key="2">
    <source>
        <dbReference type="EMBL" id="PCK17714.1"/>
    </source>
</evidence>
<keyword evidence="1" id="KW-0175">Coiled coil</keyword>
<name>A0A2A5IJY2_BACPU</name>
<evidence type="ECO:0000256" key="1">
    <source>
        <dbReference type="SAM" id="Coils"/>
    </source>
</evidence>
<feature type="coiled-coil region" evidence="1">
    <location>
        <begin position="8"/>
        <end position="70"/>
    </location>
</feature>
<evidence type="ECO:0000313" key="3">
    <source>
        <dbReference type="Proteomes" id="UP000228754"/>
    </source>
</evidence>
<reference evidence="2 3" key="1">
    <citation type="submission" date="2017-06" db="EMBL/GenBank/DDBJ databases">
        <title>Draft Genome Sequence of Bacillus sp Strain 36R Isolated from saline sediment at Atanasia, Sonora, Mexico.</title>
        <authorList>
            <person name="Sanchez Diaz R."/>
            <person name="Quiroz Macias M.E."/>
            <person name="Ibarra Gamez J.C."/>
            <person name="Enciso Ibarra J."/>
            <person name="Gomez Gil B."/>
            <person name="Galaviz Silva L."/>
        </authorList>
    </citation>
    <scope>NUCLEOTIDE SEQUENCE [LARGE SCALE GENOMIC DNA]</scope>
    <source>
        <strain evidence="2 3">36R_ATNSAL</strain>
    </source>
</reference>
<comment type="caution">
    <text evidence="2">The sequence shown here is derived from an EMBL/GenBank/DDBJ whole genome shotgun (WGS) entry which is preliminary data.</text>
</comment>
<dbReference type="AlphaFoldDB" id="A0A2A5IJY2"/>
<dbReference type="EMBL" id="NKHG01000134">
    <property type="protein sequence ID" value="PCK17714.1"/>
    <property type="molecule type" value="Genomic_DNA"/>
</dbReference>
<accession>A0A2A5IJY2</accession>